<accession>A0A915DAK2</accession>
<organism evidence="2 3">
    <name type="scientific">Ditylenchus dipsaci</name>
    <dbReference type="NCBI Taxonomy" id="166011"/>
    <lineage>
        <taxon>Eukaryota</taxon>
        <taxon>Metazoa</taxon>
        <taxon>Ecdysozoa</taxon>
        <taxon>Nematoda</taxon>
        <taxon>Chromadorea</taxon>
        <taxon>Rhabditida</taxon>
        <taxon>Tylenchina</taxon>
        <taxon>Tylenchomorpha</taxon>
        <taxon>Sphaerularioidea</taxon>
        <taxon>Anguinidae</taxon>
        <taxon>Anguininae</taxon>
        <taxon>Ditylenchus</taxon>
    </lineage>
</organism>
<dbReference type="WBParaSite" id="jg17227">
    <property type="protein sequence ID" value="jg17227"/>
    <property type="gene ID" value="jg17227"/>
</dbReference>
<feature type="transmembrane region" description="Helical" evidence="1">
    <location>
        <begin position="16"/>
        <end position="37"/>
    </location>
</feature>
<name>A0A915DAK2_9BILA</name>
<dbReference type="Gene3D" id="3.40.50.150">
    <property type="entry name" value="Vaccinia Virus protein VP39"/>
    <property type="match status" value="1"/>
</dbReference>
<evidence type="ECO:0000313" key="3">
    <source>
        <dbReference type="WBParaSite" id="jg17227"/>
    </source>
</evidence>
<evidence type="ECO:0000256" key="1">
    <source>
        <dbReference type="SAM" id="Phobius"/>
    </source>
</evidence>
<dbReference type="AlphaFoldDB" id="A0A915DAK2"/>
<feature type="transmembrane region" description="Helical" evidence="1">
    <location>
        <begin position="120"/>
        <end position="140"/>
    </location>
</feature>
<dbReference type="InterPro" id="IPR029063">
    <property type="entry name" value="SAM-dependent_MTases_sf"/>
</dbReference>
<keyword evidence="1" id="KW-1133">Transmembrane helix</keyword>
<dbReference type="Proteomes" id="UP000887574">
    <property type="component" value="Unplaced"/>
</dbReference>
<protein>
    <submittedName>
        <fullName evidence="3">Spermine synthase</fullName>
    </submittedName>
</protein>
<keyword evidence="2" id="KW-1185">Reference proteome</keyword>
<reference evidence="3" key="1">
    <citation type="submission" date="2022-11" db="UniProtKB">
        <authorList>
            <consortium name="WormBaseParasite"/>
        </authorList>
    </citation>
    <scope>IDENTIFICATION</scope>
</reference>
<proteinExistence type="predicted"/>
<dbReference type="SUPFAM" id="SSF53335">
    <property type="entry name" value="S-adenosyl-L-methionine-dependent methyltransferases"/>
    <property type="match status" value="1"/>
</dbReference>
<evidence type="ECO:0000313" key="2">
    <source>
        <dbReference type="Proteomes" id="UP000887574"/>
    </source>
</evidence>
<sequence>MAQGFSSSQIISPVPSVFIVLLLFNTALLPCLSGYILDERYLESVSKQDVGRVKVDTMCSEASNLCFSVVDLINEKDDKVRRAIYLHGFEKEFDTLVTLTPPKGMSAKNSDTRMWSVDHLVVNTVYVCSLIISPFMVGALNTDFLKSSSSERPDESMLIVGLGGGALDMFIHTKFPSVQINVFELDSIVKTLANKWFDVLKTEIIQDGIAAIKKASGRGEKYNVVVIDACDSTTQMPCPTAGFIQLEVLRTIKLILKPQGVIVVNVLALQDELNNLKMVERRLLSVFPVCTSISIETEFNSIYACLPEDIHPDRLHPTAQIWTQRRKELQNAFGFAQEMHDIDFKYSGIPNRLNLLLDCL</sequence>
<keyword evidence="1" id="KW-0472">Membrane</keyword>
<keyword evidence="1" id="KW-0812">Transmembrane</keyword>